<proteinExistence type="predicted"/>
<name>A0A518K8D5_9BACT</name>
<evidence type="ECO:0000313" key="2">
    <source>
        <dbReference type="EMBL" id="QDV74053.1"/>
    </source>
</evidence>
<evidence type="ECO:0000313" key="3">
    <source>
        <dbReference type="Proteomes" id="UP000316426"/>
    </source>
</evidence>
<feature type="transmembrane region" description="Helical" evidence="1">
    <location>
        <begin position="76"/>
        <end position="94"/>
    </location>
</feature>
<keyword evidence="1" id="KW-0472">Membrane</keyword>
<evidence type="ECO:0000256" key="1">
    <source>
        <dbReference type="SAM" id="Phobius"/>
    </source>
</evidence>
<dbReference type="EMBL" id="CP036349">
    <property type="protein sequence ID" value="QDV74053.1"/>
    <property type="molecule type" value="Genomic_DNA"/>
</dbReference>
<gene>
    <name evidence="2" type="ORF">Spa11_22520</name>
</gene>
<dbReference type="Proteomes" id="UP000316426">
    <property type="component" value="Chromosome"/>
</dbReference>
<sequence length="152" mass="16440">MYFVIGAWAFAVIGIGLGMAAGAMDTGQTDAALWRKALYVFSMTLAAAVVAAALGTIYAGWLRLRRFSARWRKARVVPLGAGFVSWISVVLFYFPLYLALGQPTESTGGFVEDYAYLVLIPLVLVALAEGSYRLLKSIDADIPVTPQSEELP</sequence>
<dbReference type="RefSeq" id="WP_145112124.1">
    <property type="nucleotide sequence ID" value="NZ_CP036349.1"/>
</dbReference>
<reference evidence="2 3" key="1">
    <citation type="submission" date="2019-02" db="EMBL/GenBank/DDBJ databases">
        <title>Deep-cultivation of Planctomycetes and their phenomic and genomic characterization uncovers novel biology.</title>
        <authorList>
            <person name="Wiegand S."/>
            <person name="Jogler M."/>
            <person name="Boedeker C."/>
            <person name="Pinto D."/>
            <person name="Vollmers J."/>
            <person name="Rivas-Marin E."/>
            <person name="Kohn T."/>
            <person name="Peeters S.H."/>
            <person name="Heuer A."/>
            <person name="Rast P."/>
            <person name="Oberbeckmann S."/>
            <person name="Bunk B."/>
            <person name="Jeske O."/>
            <person name="Meyerdierks A."/>
            <person name="Storesund J.E."/>
            <person name="Kallscheuer N."/>
            <person name="Luecker S."/>
            <person name="Lage O.M."/>
            <person name="Pohl T."/>
            <person name="Merkel B.J."/>
            <person name="Hornburger P."/>
            <person name="Mueller R.-W."/>
            <person name="Bruemmer F."/>
            <person name="Labrenz M."/>
            <person name="Spormann A.M."/>
            <person name="Op den Camp H."/>
            <person name="Overmann J."/>
            <person name="Amann R."/>
            <person name="Jetten M.S.M."/>
            <person name="Mascher T."/>
            <person name="Medema M.H."/>
            <person name="Devos D.P."/>
            <person name="Kaster A.-K."/>
            <person name="Ovreas L."/>
            <person name="Rohde M."/>
            <person name="Galperin M.Y."/>
            <person name="Jogler C."/>
        </authorList>
    </citation>
    <scope>NUCLEOTIDE SEQUENCE [LARGE SCALE GENOMIC DNA]</scope>
    <source>
        <strain evidence="2 3">Spa11</strain>
    </source>
</reference>
<accession>A0A518K8D5</accession>
<dbReference type="AlphaFoldDB" id="A0A518K8D5"/>
<keyword evidence="1" id="KW-1133">Transmembrane helix</keyword>
<keyword evidence="3" id="KW-1185">Reference proteome</keyword>
<dbReference type="KEGG" id="bmei:Spa11_22520"/>
<organism evidence="2 3">
    <name type="scientific">Botrimarina mediterranea</name>
    <dbReference type="NCBI Taxonomy" id="2528022"/>
    <lineage>
        <taxon>Bacteria</taxon>
        <taxon>Pseudomonadati</taxon>
        <taxon>Planctomycetota</taxon>
        <taxon>Planctomycetia</taxon>
        <taxon>Pirellulales</taxon>
        <taxon>Lacipirellulaceae</taxon>
        <taxon>Botrimarina</taxon>
    </lineage>
</organism>
<protein>
    <submittedName>
        <fullName evidence="2">Uncharacterized protein</fullName>
    </submittedName>
</protein>
<keyword evidence="1" id="KW-0812">Transmembrane</keyword>
<feature type="transmembrane region" description="Helical" evidence="1">
    <location>
        <begin position="114"/>
        <end position="132"/>
    </location>
</feature>
<feature type="transmembrane region" description="Helical" evidence="1">
    <location>
        <begin position="38"/>
        <end position="64"/>
    </location>
</feature>